<accession>A0A849AM14</accession>
<evidence type="ECO:0000313" key="2">
    <source>
        <dbReference type="Proteomes" id="UP000557772"/>
    </source>
</evidence>
<dbReference type="Pfam" id="PF02597">
    <property type="entry name" value="ThiS"/>
    <property type="match status" value="1"/>
</dbReference>
<gene>
    <name evidence="1" type="ORF">HJ588_00995</name>
</gene>
<dbReference type="RefSeq" id="WP_171151110.1">
    <property type="nucleotide sequence ID" value="NZ_JABENB010000001.1"/>
</dbReference>
<dbReference type="InterPro" id="IPR003749">
    <property type="entry name" value="ThiS/MoaD-like"/>
</dbReference>
<dbReference type="InterPro" id="IPR016155">
    <property type="entry name" value="Mopterin_synth/thiamin_S_b"/>
</dbReference>
<dbReference type="Gene3D" id="3.10.20.30">
    <property type="match status" value="1"/>
</dbReference>
<name>A0A849AM14_9MICO</name>
<dbReference type="InterPro" id="IPR012675">
    <property type="entry name" value="Beta-grasp_dom_sf"/>
</dbReference>
<protein>
    <submittedName>
        <fullName evidence="1">MoaD/ThiS family protein</fullName>
    </submittedName>
</protein>
<dbReference type="SUPFAM" id="SSF54285">
    <property type="entry name" value="MoaD/ThiS"/>
    <property type="match status" value="1"/>
</dbReference>
<sequence length="79" mass="8012">MQQVTVRYWAGAQAAAGVHEETLDAANTDELRAAAVAAHPKLAPVFAVASLLVDGRRVEPGAAFAAGSTVEVLPPFAGG</sequence>
<keyword evidence="2" id="KW-1185">Reference proteome</keyword>
<dbReference type="AlphaFoldDB" id="A0A849AM14"/>
<evidence type="ECO:0000313" key="1">
    <source>
        <dbReference type="EMBL" id="NNG37852.1"/>
    </source>
</evidence>
<comment type="caution">
    <text evidence="1">The sequence shown here is derived from an EMBL/GenBank/DDBJ whole genome shotgun (WGS) entry which is preliminary data.</text>
</comment>
<organism evidence="1 2">
    <name type="scientific">Flexivirga aerilata</name>
    <dbReference type="NCBI Taxonomy" id="1656889"/>
    <lineage>
        <taxon>Bacteria</taxon>
        <taxon>Bacillati</taxon>
        <taxon>Actinomycetota</taxon>
        <taxon>Actinomycetes</taxon>
        <taxon>Micrococcales</taxon>
        <taxon>Dermacoccaceae</taxon>
        <taxon>Flexivirga</taxon>
    </lineage>
</organism>
<proteinExistence type="predicted"/>
<dbReference type="Proteomes" id="UP000557772">
    <property type="component" value="Unassembled WGS sequence"/>
</dbReference>
<dbReference type="EMBL" id="JABENB010000001">
    <property type="protein sequence ID" value="NNG37852.1"/>
    <property type="molecule type" value="Genomic_DNA"/>
</dbReference>
<reference evidence="1 2" key="1">
    <citation type="submission" date="2020-05" db="EMBL/GenBank/DDBJ databases">
        <title>Flexivirga sp. ID2601S isolated from air conditioner.</title>
        <authorList>
            <person name="Kim D.H."/>
        </authorList>
    </citation>
    <scope>NUCLEOTIDE SEQUENCE [LARGE SCALE GENOMIC DNA]</scope>
    <source>
        <strain evidence="1 2">ID2601S</strain>
    </source>
</reference>